<evidence type="ECO:0000256" key="1">
    <source>
        <dbReference type="ARBA" id="ARBA00022679"/>
    </source>
</evidence>
<feature type="domain" description="Beta-ketoacyl-[acyl-carrier-protein] synthase III N-terminal" evidence="4">
    <location>
        <begin position="150"/>
        <end position="214"/>
    </location>
</feature>
<dbReference type="InterPro" id="IPR016039">
    <property type="entry name" value="Thiolase-like"/>
</dbReference>
<keyword evidence="2 5" id="KW-0012">Acyltransferase</keyword>
<sequence length="373" mass="40405">MHEVVISGTGLYTPPEAISNEELVASFNAWADRYNREHAEAIAQGELPPQAHSSVEFIVKASGIRSRYVVDKAGVLDPERMVPAIPERPDSEPSVMCEMAVAAARDAMTAAGIGPQDLDAVLVAASNMQRPYPAIAVEVQDALGVRGWGFDMNVACSSATFGIQQARDAIAMGSARAVLMVNPEICTGHLNFRDRDSHFIFGDVCTAVVLQRADLATSAEQYAVVDSCLQTLYSNNIRNNFGFLNRADPRGIGKADKLFVQEGRKVFKEVCPAVAVQITEQLERLALPAADLKRLWLHQANLSMNQLIARRVLGREPTEEDAPTILDEYANTSSAGSVIAFHKHRADFSSGDTGVLCSFGAGYSIGSVVLRRR</sequence>
<dbReference type="InterPro" id="IPR013747">
    <property type="entry name" value="ACP_syn_III_C"/>
</dbReference>
<evidence type="ECO:0000259" key="3">
    <source>
        <dbReference type="Pfam" id="PF08541"/>
    </source>
</evidence>
<evidence type="ECO:0000259" key="4">
    <source>
        <dbReference type="Pfam" id="PF08545"/>
    </source>
</evidence>
<dbReference type="eggNOG" id="COG0332">
    <property type="taxonomic scope" value="Bacteria"/>
</dbReference>
<dbReference type="STRING" id="1265313.HRUBRA_01808"/>
<dbReference type="AlphaFoldDB" id="A0A095WXR8"/>
<dbReference type="CDD" id="cd00830">
    <property type="entry name" value="KAS_III"/>
    <property type="match status" value="1"/>
</dbReference>
<dbReference type="SUPFAM" id="SSF53901">
    <property type="entry name" value="Thiolase-like"/>
    <property type="match status" value="1"/>
</dbReference>
<dbReference type="Pfam" id="PF08545">
    <property type="entry name" value="ACP_syn_III"/>
    <property type="match status" value="1"/>
</dbReference>
<reference evidence="5 6" key="1">
    <citation type="journal article" date="2014" name="Genome Announc.">
        <title>Genome Sequence of Gammaproteobacterial Pseudohaliea rubra Type Strain DSM 19751, Isolated from Coastal Seawater of the Mediterranean Sea.</title>
        <authorList>
            <person name="Spring S."/>
            <person name="Fiebig A."/>
            <person name="Riedel T."/>
            <person name="Goker M."/>
            <person name="Klenk H.P."/>
        </authorList>
    </citation>
    <scope>NUCLEOTIDE SEQUENCE [LARGE SCALE GENOMIC DNA]</scope>
    <source>
        <strain evidence="5 6">DSM 19751</strain>
    </source>
</reference>
<dbReference type="RefSeq" id="WP_035513336.1">
    <property type="nucleotide sequence ID" value="NZ_KN234745.1"/>
</dbReference>
<dbReference type="Gene3D" id="3.40.47.10">
    <property type="match status" value="2"/>
</dbReference>
<protein>
    <submittedName>
        <fullName evidence="5">3-oxoacyl-[acyl-carrier-protein] synthase, KASIII</fullName>
        <ecNumber evidence="5">2.3.1.41</ecNumber>
    </submittedName>
</protein>
<evidence type="ECO:0000256" key="2">
    <source>
        <dbReference type="ARBA" id="ARBA00023315"/>
    </source>
</evidence>
<feature type="domain" description="Beta-ketoacyl-[acyl-carrier-protein] synthase III C-terminal" evidence="3">
    <location>
        <begin position="282"/>
        <end position="371"/>
    </location>
</feature>
<dbReference type="GO" id="GO:0044550">
    <property type="term" value="P:secondary metabolite biosynthetic process"/>
    <property type="evidence" value="ECO:0007669"/>
    <property type="project" value="TreeGrafter"/>
</dbReference>
<dbReference type="PANTHER" id="PTHR34069:SF2">
    <property type="entry name" value="BETA-KETOACYL-[ACYL-CARRIER-PROTEIN] SYNTHASE III"/>
    <property type="match status" value="1"/>
</dbReference>
<proteinExistence type="predicted"/>
<organism evidence="5 6">
    <name type="scientific">Pseudohaliea rubra DSM 19751</name>
    <dbReference type="NCBI Taxonomy" id="1265313"/>
    <lineage>
        <taxon>Bacteria</taxon>
        <taxon>Pseudomonadati</taxon>
        <taxon>Pseudomonadota</taxon>
        <taxon>Gammaproteobacteria</taxon>
        <taxon>Cellvibrionales</taxon>
        <taxon>Halieaceae</taxon>
        <taxon>Pseudohaliea</taxon>
    </lineage>
</organism>
<dbReference type="HOGENOM" id="CLU_039592_4_2_6"/>
<evidence type="ECO:0000313" key="6">
    <source>
        <dbReference type="Proteomes" id="UP000029640"/>
    </source>
</evidence>
<comment type="caution">
    <text evidence="5">The sequence shown here is derived from an EMBL/GenBank/DDBJ whole genome shotgun (WGS) entry which is preliminary data.</text>
</comment>
<dbReference type="EMBL" id="AUVB01000054">
    <property type="protein sequence ID" value="KGE03429.1"/>
    <property type="molecule type" value="Genomic_DNA"/>
</dbReference>
<evidence type="ECO:0000313" key="5">
    <source>
        <dbReference type="EMBL" id="KGE03429.1"/>
    </source>
</evidence>
<dbReference type="OrthoDB" id="4336181at2"/>
<name>A0A095WXR8_9GAMM</name>
<gene>
    <name evidence="5" type="ORF">HRUBRA_01808</name>
</gene>
<accession>A0A095WXR8</accession>
<dbReference type="Pfam" id="PF08541">
    <property type="entry name" value="ACP_syn_III_C"/>
    <property type="match status" value="1"/>
</dbReference>
<dbReference type="InterPro" id="IPR013751">
    <property type="entry name" value="ACP_syn_III_N"/>
</dbReference>
<dbReference type="GO" id="GO:0006633">
    <property type="term" value="P:fatty acid biosynthetic process"/>
    <property type="evidence" value="ECO:0007669"/>
    <property type="project" value="InterPro"/>
</dbReference>
<dbReference type="NCBIfam" id="NF005703">
    <property type="entry name" value="PRK07515.1"/>
    <property type="match status" value="1"/>
</dbReference>
<dbReference type="EC" id="2.3.1.41" evidence="5"/>
<dbReference type="PANTHER" id="PTHR34069">
    <property type="entry name" value="3-OXOACYL-[ACYL-CARRIER-PROTEIN] SYNTHASE 3"/>
    <property type="match status" value="1"/>
</dbReference>
<keyword evidence="1 5" id="KW-0808">Transferase</keyword>
<dbReference type="GO" id="GO:0004315">
    <property type="term" value="F:3-oxoacyl-[acyl-carrier-protein] synthase activity"/>
    <property type="evidence" value="ECO:0007669"/>
    <property type="project" value="UniProtKB-EC"/>
</dbReference>
<keyword evidence="6" id="KW-1185">Reference proteome</keyword>
<dbReference type="PATRIC" id="fig|1265313.6.peg.1787"/>
<dbReference type="Proteomes" id="UP000029640">
    <property type="component" value="Unassembled WGS sequence"/>
</dbReference>